<evidence type="ECO:0000313" key="1">
    <source>
        <dbReference type="EMBL" id="RGT93491.1"/>
    </source>
</evidence>
<dbReference type="EMBL" id="QRXI01000012">
    <property type="protein sequence ID" value="RGT93491.1"/>
    <property type="molecule type" value="Genomic_DNA"/>
</dbReference>
<organism evidence="1 2">
    <name type="scientific">Phocaeicola vulgatus</name>
    <name type="common">Bacteroides vulgatus</name>
    <dbReference type="NCBI Taxonomy" id="821"/>
    <lineage>
        <taxon>Bacteria</taxon>
        <taxon>Pseudomonadati</taxon>
        <taxon>Bacteroidota</taxon>
        <taxon>Bacteroidia</taxon>
        <taxon>Bacteroidales</taxon>
        <taxon>Bacteroidaceae</taxon>
        <taxon>Phocaeicola</taxon>
    </lineage>
</organism>
<sequence length="117" mass="13150">MSMDTQTKELIQLWNLLELGFELNLRYADTGIINEGDEDVVINVTAIAETAEQWNEPIEPKQVSMFEAVGLVAVVSLVNDYMEEPVAYKRGSVNSLVKLIGDKLLQTFEGKQVKIDF</sequence>
<reference evidence="1 2" key="1">
    <citation type="submission" date="2018-08" db="EMBL/GenBank/DDBJ databases">
        <title>A genome reference for cultivated species of the human gut microbiota.</title>
        <authorList>
            <person name="Zou Y."/>
            <person name="Xue W."/>
            <person name="Luo G."/>
        </authorList>
    </citation>
    <scope>NUCLEOTIDE SEQUENCE [LARGE SCALE GENOMIC DNA]</scope>
    <source>
        <strain evidence="1 2">AF18-14</strain>
    </source>
</reference>
<comment type="caution">
    <text evidence="1">The sequence shown here is derived from an EMBL/GenBank/DDBJ whole genome shotgun (WGS) entry which is preliminary data.</text>
</comment>
<accession>A0A412QRB4</accession>
<protein>
    <recommendedName>
        <fullName evidence="3">Phage gp6-like head-tail connector protein</fullName>
    </recommendedName>
</protein>
<gene>
    <name evidence="1" type="ORF">DWX04_11210</name>
</gene>
<dbReference type="Proteomes" id="UP000283833">
    <property type="component" value="Unassembled WGS sequence"/>
</dbReference>
<proteinExistence type="predicted"/>
<name>A0A412QRB4_PHOVU</name>
<evidence type="ECO:0000313" key="2">
    <source>
        <dbReference type="Proteomes" id="UP000283833"/>
    </source>
</evidence>
<dbReference type="AlphaFoldDB" id="A0A412QRB4"/>
<evidence type="ECO:0008006" key="3">
    <source>
        <dbReference type="Google" id="ProtNLM"/>
    </source>
</evidence>